<evidence type="ECO:0000313" key="1">
    <source>
        <dbReference type="EMBL" id="ACU60451.1"/>
    </source>
</evidence>
<sequence>MLSKLIQDKSTVTLFEAFIAGKSEQTLTLLSHLITQYQQLGDIYLYPTKSMLGIGIRDKRIAWITQLGKSFVHVVFPFTQPYNDNLCFQKIAPVPGDAHQFNHHFRMLAREDVNEEVLKFMQLSLAPG</sequence>
<dbReference type="RefSeq" id="WP_012790627.1">
    <property type="nucleotide sequence ID" value="NC_013132.1"/>
</dbReference>
<reference evidence="1 2" key="2">
    <citation type="journal article" date="2010" name="Stand. Genomic Sci.">
        <title>Complete genome sequence of Chitinophaga pinensis type strain (UQM 2034).</title>
        <authorList>
            <person name="Glavina Del Rio T."/>
            <person name="Abt B."/>
            <person name="Spring S."/>
            <person name="Lapidus A."/>
            <person name="Nolan M."/>
            <person name="Tice H."/>
            <person name="Copeland A."/>
            <person name="Cheng J.F."/>
            <person name="Chen F."/>
            <person name="Bruce D."/>
            <person name="Goodwin L."/>
            <person name="Pitluck S."/>
            <person name="Ivanova N."/>
            <person name="Mavromatis K."/>
            <person name="Mikhailova N."/>
            <person name="Pati A."/>
            <person name="Chen A."/>
            <person name="Palaniappan K."/>
            <person name="Land M."/>
            <person name="Hauser L."/>
            <person name="Chang Y.J."/>
            <person name="Jeffries C.D."/>
            <person name="Chain P."/>
            <person name="Saunders E."/>
            <person name="Detter J.C."/>
            <person name="Brettin T."/>
            <person name="Rohde M."/>
            <person name="Goker M."/>
            <person name="Bristow J."/>
            <person name="Eisen J.A."/>
            <person name="Markowitz V."/>
            <person name="Hugenholtz P."/>
            <person name="Kyrpides N.C."/>
            <person name="Klenk H.P."/>
            <person name="Lucas S."/>
        </authorList>
    </citation>
    <scope>NUCLEOTIDE SEQUENCE [LARGE SCALE GENOMIC DNA]</scope>
    <source>
        <strain evidence="2">ATCC 43595 / DSM 2588 / LMG 13176 / NBRC 15968 / NCIMB 11800 / UQM 2034</strain>
    </source>
</reference>
<dbReference type="KEGG" id="cpi:Cpin_2974"/>
<dbReference type="EMBL" id="CP001699">
    <property type="protein sequence ID" value="ACU60451.1"/>
    <property type="molecule type" value="Genomic_DNA"/>
</dbReference>
<name>A0A979G4A0_CHIPD</name>
<evidence type="ECO:0008006" key="3">
    <source>
        <dbReference type="Google" id="ProtNLM"/>
    </source>
</evidence>
<dbReference type="AlphaFoldDB" id="A0A979G4A0"/>
<dbReference type="OrthoDB" id="671474at2"/>
<proteinExistence type="predicted"/>
<evidence type="ECO:0000313" key="2">
    <source>
        <dbReference type="Proteomes" id="UP000002215"/>
    </source>
</evidence>
<accession>A0A979G4A0</accession>
<gene>
    <name evidence="1" type="ordered locus">Cpin_2974</name>
</gene>
<organism evidence="1 2">
    <name type="scientific">Chitinophaga pinensis (strain ATCC 43595 / DSM 2588 / LMG 13176 / NBRC 15968 / NCIMB 11800 / UQM 2034)</name>
    <dbReference type="NCBI Taxonomy" id="485918"/>
    <lineage>
        <taxon>Bacteria</taxon>
        <taxon>Pseudomonadati</taxon>
        <taxon>Bacteroidota</taxon>
        <taxon>Chitinophagia</taxon>
        <taxon>Chitinophagales</taxon>
        <taxon>Chitinophagaceae</taxon>
        <taxon>Chitinophaga</taxon>
    </lineage>
</organism>
<dbReference type="Proteomes" id="UP000002215">
    <property type="component" value="Chromosome"/>
</dbReference>
<reference evidence="2" key="1">
    <citation type="submission" date="2009-08" db="EMBL/GenBank/DDBJ databases">
        <title>The complete genome of Chitinophaga pinensis DSM 2588.</title>
        <authorList>
            <consortium name="US DOE Joint Genome Institute (JGI-PGF)"/>
            <person name="Lucas S."/>
            <person name="Copeland A."/>
            <person name="Lapidus A."/>
            <person name="Glavina del Rio T."/>
            <person name="Dalin E."/>
            <person name="Tice H."/>
            <person name="Bruce D."/>
            <person name="Goodwin L."/>
            <person name="Pitluck S."/>
            <person name="Kyrpides N."/>
            <person name="Mavromatis K."/>
            <person name="Ivanova N."/>
            <person name="Mikhailova N."/>
            <person name="Sims D."/>
            <person name="Meinche L."/>
            <person name="Brettin T."/>
            <person name="Detter J.C."/>
            <person name="Han C."/>
            <person name="Larimer F."/>
            <person name="Land M."/>
            <person name="Hauser L."/>
            <person name="Markowitz V."/>
            <person name="Cheng J.-F."/>
            <person name="Hugenholtz P."/>
            <person name="Woyke T."/>
            <person name="Wu D."/>
            <person name="Spring S."/>
            <person name="Klenk H.-P."/>
            <person name="Eisen J.A."/>
        </authorList>
    </citation>
    <scope>NUCLEOTIDE SEQUENCE [LARGE SCALE GENOMIC DNA]</scope>
    <source>
        <strain evidence="2">ATCC 43595 / DSM 2588 / LMG 13176 / NBRC 15968 / NCIMB 11800 / UQM 2034</strain>
    </source>
</reference>
<protein>
    <recommendedName>
        <fullName evidence="3">DUF5655 domain-containing protein</fullName>
    </recommendedName>
</protein>